<dbReference type="EMBL" id="PIPI01000005">
    <property type="protein sequence ID" value="RUO19575.1"/>
    <property type="molecule type" value="Genomic_DNA"/>
</dbReference>
<dbReference type="RefSeq" id="WP_126793126.1">
    <property type="nucleotide sequence ID" value="NZ_PIPI01000005.1"/>
</dbReference>
<protein>
    <submittedName>
        <fullName evidence="2">DUF1302 domain-containing protein</fullName>
    </submittedName>
</protein>
<keyword evidence="1" id="KW-0732">Signal</keyword>
<name>A0A432VT36_9GAMM</name>
<gene>
    <name evidence="2" type="ORF">CWE06_08575</name>
</gene>
<sequence length="600" mass="66119">MFKKLPLAAAVGLAIAAAPAQATDFEVGPFAVKFDSTFSLGAIWRTGSRDLRVLHPGNYEGGRGQSGVADDGNLNFDRGDLASLVFKGVHDLDISTANMGGVFVRFNYWYDDVLENEAFAHGHTGTNYFPNARLDSDSFDDYSKGKGINLLDAFYYTQFDLGNRPVDFRVGRQVLSWGESTFIFNGVNSINPLDVNAARRPGAEIKEALLPVGMVSASIGLFDNTTLDTFVGFEWDNTKLDGCGTFFSTVDILGGPGCNKVTLNPEVAPGRFLSDRESVEAGLYVARAEDVKASNSGQWGIGLRHYSLNLDTEFGLYYINVHNHAPIISAYDWNTPAPSNNIVSTNGPMYFAEWPEDNQIWGASFSTMLGNWSWAGEVSYRPNQAVQINTTEILTAGLQPNVPSTFEQRIHAARPNGVPVGNYAAGYEELKVYQAQMTFINFFEQFWISDRMTVIAEVAANHIDNLPGLDQQRFGRNPVYGKCLTVRDQQRLGNPAPAGNINCEGFVTTTSYGYRLRAAFDFNNAIRGWNVTPTLVVNHDVKGYSPNANFIEGRLNLGLLVEGSYMSKYRVVVGYNNYSGADYDPMQDRDHISASFSMSF</sequence>
<keyword evidence="3" id="KW-1185">Reference proteome</keyword>
<dbReference type="OrthoDB" id="7000272at2"/>
<reference evidence="2 3" key="1">
    <citation type="journal article" date="2011" name="Front. Microbiol.">
        <title>Genomic signatures of strain selection and enhancement in Bacillus atrophaeus var. globigii, a historical biowarfare simulant.</title>
        <authorList>
            <person name="Gibbons H.S."/>
            <person name="Broomall S.M."/>
            <person name="McNew L.A."/>
            <person name="Daligault H."/>
            <person name="Chapman C."/>
            <person name="Bruce D."/>
            <person name="Karavis M."/>
            <person name="Krepps M."/>
            <person name="McGregor P.A."/>
            <person name="Hong C."/>
            <person name="Park K.H."/>
            <person name="Akmal A."/>
            <person name="Feldman A."/>
            <person name="Lin J.S."/>
            <person name="Chang W.E."/>
            <person name="Higgs B.W."/>
            <person name="Demirev P."/>
            <person name="Lindquist J."/>
            <person name="Liem A."/>
            <person name="Fochler E."/>
            <person name="Read T.D."/>
            <person name="Tapia R."/>
            <person name="Johnson S."/>
            <person name="Bishop-Lilly K.A."/>
            <person name="Detter C."/>
            <person name="Han C."/>
            <person name="Sozhamannan S."/>
            <person name="Rosenzweig C.N."/>
            <person name="Skowronski E.W."/>
        </authorList>
    </citation>
    <scope>NUCLEOTIDE SEQUENCE [LARGE SCALE GENOMIC DNA]</scope>
    <source>
        <strain evidence="2 3">AK5</strain>
    </source>
</reference>
<accession>A0A432VT36</accession>
<proteinExistence type="predicted"/>
<comment type="caution">
    <text evidence="2">The sequence shown here is derived from an EMBL/GenBank/DDBJ whole genome shotgun (WGS) entry which is preliminary data.</text>
</comment>
<evidence type="ECO:0000256" key="1">
    <source>
        <dbReference type="SAM" id="SignalP"/>
    </source>
</evidence>
<dbReference type="AlphaFoldDB" id="A0A432VT36"/>
<dbReference type="InterPro" id="IPR010727">
    <property type="entry name" value="DUF1302"/>
</dbReference>
<evidence type="ECO:0000313" key="2">
    <source>
        <dbReference type="EMBL" id="RUO19575.1"/>
    </source>
</evidence>
<organism evidence="2 3">
    <name type="scientific">Aliidiomarina haloalkalitolerans</name>
    <dbReference type="NCBI Taxonomy" id="859059"/>
    <lineage>
        <taxon>Bacteria</taxon>
        <taxon>Pseudomonadati</taxon>
        <taxon>Pseudomonadota</taxon>
        <taxon>Gammaproteobacteria</taxon>
        <taxon>Alteromonadales</taxon>
        <taxon>Idiomarinaceae</taxon>
        <taxon>Aliidiomarina</taxon>
    </lineage>
</organism>
<feature type="chain" id="PRO_5018990283" evidence="1">
    <location>
        <begin position="23"/>
        <end position="600"/>
    </location>
</feature>
<dbReference type="Proteomes" id="UP000288212">
    <property type="component" value="Unassembled WGS sequence"/>
</dbReference>
<feature type="signal peptide" evidence="1">
    <location>
        <begin position="1"/>
        <end position="22"/>
    </location>
</feature>
<dbReference type="Pfam" id="PF06980">
    <property type="entry name" value="DUF1302"/>
    <property type="match status" value="1"/>
</dbReference>
<evidence type="ECO:0000313" key="3">
    <source>
        <dbReference type="Proteomes" id="UP000288212"/>
    </source>
</evidence>